<name>A0ABV5HVL8_9RHOB</name>
<sequence>MFPFSHHVCTRRLTEAGCARCGASGLVEGTALRVRGGWRRAEQIDRHDHLHVFPKGRMKPEEVTRESIWLDPVDCPAVVHPLAVPPHALGNREAFLLQQDMRVLMHDPGLRPHLGTGHVTIRAGDLTGFRGITPADPPKGAGLIRPIFAAEEYVLVAGGAWIQCPPSMRVLDPTAVDDGLRSVIGGRKIRHLDAEEADAFLAAQESRDHEAPRASAPR</sequence>
<comment type="caution">
    <text evidence="1">The sequence shown here is derived from an EMBL/GenBank/DDBJ whole genome shotgun (WGS) entry which is preliminary data.</text>
</comment>
<evidence type="ECO:0000313" key="2">
    <source>
        <dbReference type="Proteomes" id="UP001589670"/>
    </source>
</evidence>
<organism evidence="1 2">
    <name type="scientific">Roseovarius ramblicola</name>
    <dbReference type="NCBI Taxonomy" id="2022336"/>
    <lineage>
        <taxon>Bacteria</taxon>
        <taxon>Pseudomonadati</taxon>
        <taxon>Pseudomonadota</taxon>
        <taxon>Alphaproteobacteria</taxon>
        <taxon>Rhodobacterales</taxon>
        <taxon>Roseobacteraceae</taxon>
        <taxon>Roseovarius</taxon>
    </lineage>
</organism>
<evidence type="ECO:0000313" key="1">
    <source>
        <dbReference type="EMBL" id="MFB9148476.1"/>
    </source>
</evidence>
<evidence type="ECO:0008006" key="3">
    <source>
        <dbReference type="Google" id="ProtNLM"/>
    </source>
</evidence>
<proteinExistence type="predicted"/>
<reference evidence="1 2" key="1">
    <citation type="submission" date="2024-09" db="EMBL/GenBank/DDBJ databases">
        <authorList>
            <person name="Sun Q."/>
            <person name="Mori K."/>
        </authorList>
    </citation>
    <scope>NUCLEOTIDE SEQUENCE [LARGE SCALE GENOMIC DNA]</scope>
    <source>
        <strain evidence="1 2">CECT 9424</strain>
    </source>
</reference>
<dbReference type="RefSeq" id="WP_377066435.1">
    <property type="nucleotide sequence ID" value="NZ_JBHMEC010000003.1"/>
</dbReference>
<accession>A0ABV5HVL8</accession>
<gene>
    <name evidence="1" type="ORF">ACFFU4_01770</name>
</gene>
<protein>
    <recommendedName>
        <fullName evidence="3">Hedgehog/Intein (Hint) domain-containing protein</fullName>
    </recommendedName>
</protein>
<dbReference type="Proteomes" id="UP001589670">
    <property type="component" value="Unassembled WGS sequence"/>
</dbReference>
<dbReference type="EMBL" id="JBHMEC010000003">
    <property type="protein sequence ID" value="MFB9148476.1"/>
    <property type="molecule type" value="Genomic_DNA"/>
</dbReference>
<keyword evidence="2" id="KW-1185">Reference proteome</keyword>